<feature type="compositionally biased region" description="Polar residues" evidence="1">
    <location>
        <begin position="143"/>
        <end position="159"/>
    </location>
</feature>
<evidence type="ECO:0000256" key="1">
    <source>
        <dbReference type="SAM" id="MobiDB-lite"/>
    </source>
</evidence>
<dbReference type="Proteomes" id="UP000197138">
    <property type="component" value="Unassembled WGS sequence"/>
</dbReference>
<dbReference type="GO" id="GO:0006357">
    <property type="term" value="P:regulation of transcription by RNA polymerase II"/>
    <property type="evidence" value="ECO:0007669"/>
    <property type="project" value="TreeGrafter"/>
</dbReference>
<dbReference type="EMBL" id="PGOL01000363">
    <property type="protein sequence ID" value="PKI71649.1"/>
    <property type="molecule type" value="Genomic_DNA"/>
</dbReference>
<dbReference type="PANTHER" id="PTHR21277:SF44">
    <property type="entry name" value="TRANSCRIPTIONAL REGULATOR OF RNA POLII, SAGA, SUBUNIT"/>
    <property type="match status" value="1"/>
</dbReference>
<dbReference type="Pfam" id="PF12767">
    <property type="entry name" value="SAGA-Tad1"/>
    <property type="match status" value="1"/>
</dbReference>
<gene>
    <name evidence="2" type="ORF">CDL15_Pgr028516</name>
    <name evidence="3" type="ORF">CRG98_007972</name>
</gene>
<reference evidence="4" key="1">
    <citation type="journal article" date="2017" name="Plant J.">
        <title>The pomegranate (Punica granatum L.) genome and the genomics of punicalagin biosynthesis.</title>
        <authorList>
            <person name="Qin G."/>
            <person name="Xu C."/>
            <person name="Ming R."/>
            <person name="Tang H."/>
            <person name="Guyot R."/>
            <person name="Kramer E.M."/>
            <person name="Hu Y."/>
            <person name="Yi X."/>
            <person name="Qi Y."/>
            <person name="Xu X."/>
            <person name="Gao Z."/>
            <person name="Pan H."/>
            <person name="Jian J."/>
            <person name="Tian Y."/>
            <person name="Yue Z."/>
            <person name="Xu Y."/>
        </authorList>
    </citation>
    <scope>NUCLEOTIDE SEQUENCE [LARGE SCALE GENOMIC DNA]</scope>
    <source>
        <strain evidence="4">cv. Dabenzi</strain>
    </source>
</reference>
<dbReference type="InterPro" id="IPR024738">
    <property type="entry name" value="Hfi1/Tada1"/>
</dbReference>
<dbReference type="OrthoDB" id="10264870at2759"/>
<sequence>MFPNQHCSRIDTFELKAQIVKKIGHQRAEKYFNHLKRLFSSKITKSEFDKLCVRTIGRETIPLHNQLIRSILRNACIAKDPPYKKLEGGKILAKDSNVHQRSSLKSLYGDAFPSSPRKGRSPVCRDRKFKDRPSPLGPLGKPQSMTSEELAASKQQSATELLSLGSRPPIEVASVEDGEEVEQIAGSPGVQSRSPVTAPLGVLVNLGGPHKTTPSTSLIGNSSHGEICQNSGFLSNTQSLRSLLMHKLDNEGLKVSLDCVNLLNNGLDSYLKRLIEPCLSFARSRQENNRSKQINFQAGSSTNRLVPAVPDYVHASTLDFRAAMEMNPQILGQYWSTHLERICSRTLDG</sequence>
<feature type="compositionally biased region" description="Basic and acidic residues" evidence="1">
    <location>
        <begin position="123"/>
        <end position="133"/>
    </location>
</feature>
<reference evidence="3 5" key="3">
    <citation type="submission" date="2017-11" db="EMBL/GenBank/DDBJ databases">
        <title>De-novo sequencing of pomegranate (Punica granatum L.) genome.</title>
        <authorList>
            <person name="Akparov Z."/>
            <person name="Amiraslanov A."/>
            <person name="Hajiyeva S."/>
            <person name="Abbasov M."/>
            <person name="Kaur K."/>
            <person name="Hamwieh A."/>
            <person name="Solovyev V."/>
            <person name="Salamov A."/>
            <person name="Braich B."/>
            <person name="Kosarev P."/>
            <person name="Mahmoud A."/>
            <person name="Hajiyev E."/>
            <person name="Babayeva S."/>
            <person name="Izzatullayeva V."/>
            <person name="Mammadov A."/>
            <person name="Mammadov A."/>
            <person name="Sharifova S."/>
            <person name="Ojaghi J."/>
            <person name="Eynullazada K."/>
            <person name="Bayramov B."/>
            <person name="Abdulazimova A."/>
            <person name="Shahmuradov I."/>
        </authorList>
    </citation>
    <scope>NUCLEOTIDE SEQUENCE [LARGE SCALE GENOMIC DNA]</scope>
    <source>
        <strain evidence="3">AG2017</strain>
        <strain evidence="5">cv. AG2017</strain>
        <tissue evidence="3">Leaf</tissue>
    </source>
</reference>
<evidence type="ECO:0000313" key="4">
    <source>
        <dbReference type="Proteomes" id="UP000197138"/>
    </source>
</evidence>
<reference evidence="2" key="2">
    <citation type="submission" date="2017-06" db="EMBL/GenBank/DDBJ databases">
        <title>The pomegranate genome and the genomics of punicalagin biosynthesis.</title>
        <authorList>
            <person name="Xu C."/>
        </authorList>
    </citation>
    <scope>NUCLEOTIDE SEQUENCE [LARGE SCALE GENOMIC DNA]</scope>
    <source>
        <tissue evidence="2">Fresh leaf</tissue>
    </source>
</reference>
<dbReference type="GO" id="GO:0003713">
    <property type="term" value="F:transcription coactivator activity"/>
    <property type="evidence" value="ECO:0007669"/>
    <property type="project" value="TreeGrafter"/>
</dbReference>
<dbReference type="Proteomes" id="UP000233551">
    <property type="component" value="Unassembled WGS sequence"/>
</dbReference>
<organism evidence="2 4">
    <name type="scientific">Punica granatum</name>
    <name type="common">Pomegranate</name>
    <dbReference type="NCBI Taxonomy" id="22663"/>
    <lineage>
        <taxon>Eukaryota</taxon>
        <taxon>Viridiplantae</taxon>
        <taxon>Streptophyta</taxon>
        <taxon>Embryophyta</taxon>
        <taxon>Tracheophyta</taxon>
        <taxon>Spermatophyta</taxon>
        <taxon>Magnoliopsida</taxon>
        <taxon>eudicotyledons</taxon>
        <taxon>Gunneridae</taxon>
        <taxon>Pentapetalae</taxon>
        <taxon>rosids</taxon>
        <taxon>malvids</taxon>
        <taxon>Myrtales</taxon>
        <taxon>Lythraceae</taxon>
        <taxon>Punica</taxon>
    </lineage>
</organism>
<dbReference type="CDD" id="cd22933">
    <property type="entry name" value="HFD_HFI1"/>
    <property type="match status" value="1"/>
</dbReference>
<proteinExistence type="predicted"/>
<dbReference type="STRING" id="22663.A0A218VX02"/>
<evidence type="ECO:0000313" key="3">
    <source>
        <dbReference type="EMBL" id="PKI71649.1"/>
    </source>
</evidence>
<accession>A0A218VX02</accession>
<dbReference type="EMBL" id="MTKT01005739">
    <property type="protein sequence ID" value="OWM64799.1"/>
    <property type="molecule type" value="Genomic_DNA"/>
</dbReference>
<dbReference type="GO" id="GO:0000124">
    <property type="term" value="C:SAGA complex"/>
    <property type="evidence" value="ECO:0007669"/>
    <property type="project" value="TreeGrafter"/>
</dbReference>
<protein>
    <recommendedName>
        <fullName evidence="6">Transcriptional coactivator Hfi1/Transcriptional adapter 1</fullName>
    </recommendedName>
</protein>
<dbReference type="PANTHER" id="PTHR21277">
    <property type="entry name" value="TRANSCRIPTIONAL ADAPTER 1"/>
    <property type="match status" value="1"/>
</dbReference>
<feature type="region of interest" description="Disordered" evidence="1">
    <location>
        <begin position="107"/>
        <end position="159"/>
    </location>
</feature>
<evidence type="ECO:0000313" key="2">
    <source>
        <dbReference type="EMBL" id="OWM64799.1"/>
    </source>
</evidence>
<comment type="caution">
    <text evidence="2">The sequence shown here is derived from an EMBL/GenBank/DDBJ whole genome shotgun (WGS) entry which is preliminary data.</text>
</comment>
<name>A0A218VX02_PUNGR</name>
<dbReference type="GeneID" id="116204469"/>
<evidence type="ECO:0000313" key="5">
    <source>
        <dbReference type="Proteomes" id="UP000233551"/>
    </source>
</evidence>
<dbReference type="AlphaFoldDB" id="A0A218VX02"/>
<evidence type="ECO:0008006" key="6">
    <source>
        <dbReference type="Google" id="ProtNLM"/>
    </source>
</evidence>
<keyword evidence="5" id="KW-1185">Reference proteome</keyword>